<keyword evidence="5" id="KW-0378">Hydrolase</keyword>
<evidence type="ECO:0000256" key="8">
    <source>
        <dbReference type="SAM" id="MobiDB-lite"/>
    </source>
</evidence>
<sequence>MIMSTNSDLPTKEDTQKKLSKRQRRSIKSQTLRLKAKKKEALKAKSRSTKKLTKSSKIAVDTDKDSQITTKKIVKKKKTVSDHIKTAKCSTSEAHTKNAKPRSKRKKAKHIQKTPQITDAADVLHDQEIDKNWKDLSKKLGIKKKKMESPKQKPIEKNSPVKEHELWFDDVEDIFIEKPVQEDHTGIDENGSTDVLIKPGTKAVLTKCLAMDCEMVGVGPSGDESVLARISVVNQYGHCVYDKFVKPKEEVTDYRTWVSGVRPEDLETAEELETVQKEVNEMFKGRLLVGHAISNDEKVLFLNHPKKYVRDTQKYPGFRNLVGGRKPSLKMLAQKVLGVKIQSGEHSSIQDAQATMRLYTMVQEKWEKRIRERARLNKHQRNKLLNKKSTTKAAES</sequence>
<dbReference type="InterPro" id="IPR013520">
    <property type="entry name" value="Ribonucl_H"/>
</dbReference>
<evidence type="ECO:0000256" key="7">
    <source>
        <dbReference type="ARBA" id="ARBA00023242"/>
    </source>
</evidence>
<evidence type="ECO:0000313" key="11">
    <source>
        <dbReference type="Proteomes" id="UP000593567"/>
    </source>
</evidence>
<dbReference type="GO" id="GO:0003676">
    <property type="term" value="F:nucleic acid binding"/>
    <property type="evidence" value="ECO:0007669"/>
    <property type="project" value="InterPro"/>
</dbReference>
<protein>
    <recommendedName>
        <fullName evidence="3">RNA exonuclease 4</fullName>
    </recommendedName>
</protein>
<dbReference type="GO" id="GO:0008408">
    <property type="term" value="F:3'-5' exonuclease activity"/>
    <property type="evidence" value="ECO:0007669"/>
    <property type="project" value="InterPro"/>
</dbReference>
<feature type="region of interest" description="Disordered" evidence="8">
    <location>
        <begin position="86"/>
        <end position="115"/>
    </location>
</feature>
<evidence type="ECO:0000256" key="6">
    <source>
        <dbReference type="ARBA" id="ARBA00022839"/>
    </source>
</evidence>
<reference evidence="10" key="1">
    <citation type="submission" date="2020-06" db="EMBL/GenBank/DDBJ databases">
        <title>Draft genome of Bugula neritina, a colonial animal packing powerful symbionts and potential medicines.</title>
        <authorList>
            <person name="Rayko M."/>
        </authorList>
    </citation>
    <scope>NUCLEOTIDE SEQUENCE [LARGE SCALE GENOMIC DNA]</scope>
    <source>
        <strain evidence="10">Kwan_BN1</strain>
    </source>
</reference>
<accession>A0A7J7KM75</accession>
<evidence type="ECO:0000256" key="3">
    <source>
        <dbReference type="ARBA" id="ARBA00016937"/>
    </source>
</evidence>
<feature type="domain" description="Exonuclease" evidence="9">
    <location>
        <begin position="207"/>
        <end position="368"/>
    </location>
</feature>
<feature type="compositionally biased region" description="Basic residues" evidence="8">
    <location>
        <begin position="97"/>
        <end position="112"/>
    </location>
</feature>
<proteinExistence type="inferred from homology"/>
<dbReference type="FunFam" id="3.30.420.10:FF:000007">
    <property type="entry name" value="Interferon-stimulated exonuclease gene 20"/>
    <property type="match status" value="1"/>
</dbReference>
<dbReference type="EMBL" id="VXIV02000288">
    <property type="protein sequence ID" value="KAF6039264.1"/>
    <property type="molecule type" value="Genomic_DNA"/>
</dbReference>
<evidence type="ECO:0000313" key="10">
    <source>
        <dbReference type="EMBL" id="KAF6039264.1"/>
    </source>
</evidence>
<organism evidence="10 11">
    <name type="scientific">Bugula neritina</name>
    <name type="common">Brown bryozoan</name>
    <name type="synonym">Sertularia neritina</name>
    <dbReference type="NCBI Taxonomy" id="10212"/>
    <lineage>
        <taxon>Eukaryota</taxon>
        <taxon>Metazoa</taxon>
        <taxon>Spiralia</taxon>
        <taxon>Lophotrochozoa</taxon>
        <taxon>Bryozoa</taxon>
        <taxon>Gymnolaemata</taxon>
        <taxon>Cheilostomatida</taxon>
        <taxon>Flustrina</taxon>
        <taxon>Buguloidea</taxon>
        <taxon>Bugulidae</taxon>
        <taxon>Bugula</taxon>
    </lineage>
</organism>
<dbReference type="InterPro" id="IPR047021">
    <property type="entry name" value="REXO1/3/4-like"/>
</dbReference>
<comment type="subcellular location">
    <subcellularLocation>
        <location evidence="1">Nucleus</location>
    </subcellularLocation>
</comment>
<evidence type="ECO:0000256" key="1">
    <source>
        <dbReference type="ARBA" id="ARBA00004123"/>
    </source>
</evidence>
<dbReference type="Proteomes" id="UP000593567">
    <property type="component" value="Unassembled WGS sequence"/>
</dbReference>
<dbReference type="SMART" id="SM00479">
    <property type="entry name" value="EXOIII"/>
    <property type="match status" value="1"/>
</dbReference>
<keyword evidence="7" id="KW-0539">Nucleus</keyword>
<dbReference type="PANTHER" id="PTHR12801">
    <property type="entry name" value="RNA EXONUCLEASE REXO1 / RECO3 FAMILY MEMBER-RELATED"/>
    <property type="match status" value="1"/>
</dbReference>
<name>A0A7J7KM75_BUGNE</name>
<dbReference type="CDD" id="cd06144">
    <property type="entry name" value="REX4_like"/>
    <property type="match status" value="1"/>
</dbReference>
<evidence type="ECO:0000256" key="5">
    <source>
        <dbReference type="ARBA" id="ARBA00022801"/>
    </source>
</evidence>
<dbReference type="InterPro" id="IPR036397">
    <property type="entry name" value="RNaseH_sf"/>
</dbReference>
<feature type="region of interest" description="Disordered" evidence="8">
    <location>
        <begin position="1"/>
        <end position="63"/>
    </location>
</feature>
<dbReference type="OrthoDB" id="8191639at2759"/>
<dbReference type="Gene3D" id="3.30.420.10">
    <property type="entry name" value="Ribonuclease H-like superfamily/Ribonuclease H"/>
    <property type="match status" value="1"/>
</dbReference>
<comment type="caution">
    <text evidence="10">The sequence shown here is derived from an EMBL/GenBank/DDBJ whole genome shotgun (WGS) entry which is preliminary data.</text>
</comment>
<dbReference type="SUPFAM" id="SSF53098">
    <property type="entry name" value="Ribonuclease H-like"/>
    <property type="match status" value="1"/>
</dbReference>
<evidence type="ECO:0000256" key="2">
    <source>
        <dbReference type="ARBA" id="ARBA00010489"/>
    </source>
</evidence>
<dbReference type="PANTHER" id="PTHR12801:SF158">
    <property type="entry name" value="RNA EXONUCLEASE 4"/>
    <property type="match status" value="1"/>
</dbReference>
<dbReference type="GO" id="GO:0005634">
    <property type="term" value="C:nucleus"/>
    <property type="evidence" value="ECO:0007669"/>
    <property type="project" value="UniProtKB-SubCell"/>
</dbReference>
<dbReference type="GO" id="GO:0006364">
    <property type="term" value="P:rRNA processing"/>
    <property type="evidence" value="ECO:0007669"/>
    <property type="project" value="InterPro"/>
</dbReference>
<feature type="compositionally biased region" description="Basic residues" evidence="8">
    <location>
        <begin position="377"/>
        <end position="390"/>
    </location>
</feature>
<dbReference type="InterPro" id="IPR012337">
    <property type="entry name" value="RNaseH-like_sf"/>
</dbReference>
<keyword evidence="6" id="KW-0269">Exonuclease</keyword>
<comment type="similarity">
    <text evidence="2">Belongs to the REXO4 family.</text>
</comment>
<feature type="compositionally biased region" description="Basic residues" evidence="8">
    <location>
        <begin position="34"/>
        <end position="54"/>
    </location>
</feature>
<feature type="region of interest" description="Disordered" evidence="8">
    <location>
        <begin position="377"/>
        <end position="396"/>
    </location>
</feature>
<keyword evidence="11" id="KW-1185">Reference proteome</keyword>
<feature type="compositionally biased region" description="Basic residues" evidence="8">
    <location>
        <begin position="18"/>
        <end position="27"/>
    </location>
</feature>
<dbReference type="AlphaFoldDB" id="A0A7J7KM75"/>
<dbReference type="Pfam" id="PF00929">
    <property type="entry name" value="RNase_T"/>
    <property type="match status" value="1"/>
</dbReference>
<keyword evidence="4" id="KW-0540">Nuclease</keyword>
<evidence type="ECO:0000259" key="9">
    <source>
        <dbReference type="SMART" id="SM00479"/>
    </source>
</evidence>
<gene>
    <name evidence="10" type="ORF">EB796_002459</name>
</gene>
<dbReference type="InterPro" id="IPR037431">
    <property type="entry name" value="REX4_DEDDh_dom"/>
</dbReference>
<evidence type="ECO:0000256" key="4">
    <source>
        <dbReference type="ARBA" id="ARBA00022722"/>
    </source>
</evidence>